<reference evidence="8 9" key="1">
    <citation type="submission" date="2014-04" db="EMBL/GenBank/DDBJ databases">
        <title>Evolutionary Origins and Diversification of the Mycorrhizal Mutualists.</title>
        <authorList>
            <consortium name="DOE Joint Genome Institute"/>
            <consortium name="Mycorrhizal Genomics Consortium"/>
            <person name="Kohler A."/>
            <person name="Kuo A."/>
            <person name="Nagy L.G."/>
            <person name="Floudas D."/>
            <person name="Copeland A."/>
            <person name="Barry K.W."/>
            <person name="Cichocki N."/>
            <person name="Veneault-Fourrey C."/>
            <person name="LaButti K."/>
            <person name="Lindquist E.A."/>
            <person name="Lipzen A."/>
            <person name="Lundell T."/>
            <person name="Morin E."/>
            <person name="Murat C."/>
            <person name="Riley R."/>
            <person name="Ohm R."/>
            <person name="Sun H."/>
            <person name="Tunlid A."/>
            <person name="Henrissat B."/>
            <person name="Grigoriev I.V."/>
            <person name="Hibbett D.S."/>
            <person name="Martin F."/>
        </authorList>
    </citation>
    <scope>NUCLEOTIDE SEQUENCE [LARGE SCALE GENOMIC DNA]</scope>
    <source>
        <strain evidence="8 9">Koide BX008</strain>
    </source>
</reference>
<dbReference type="PANTHER" id="PTHR21022:SF19">
    <property type="entry name" value="PREPHENATE DEHYDRATASE-RELATED"/>
    <property type="match status" value="1"/>
</dbReference>
<evidence type="ECO:0000256" key="6">
    <source>
        <dbReference type="ARBA" id="ARBA00023239"/>
    </source>
</evidence>
<dbReference type="PANTHER" id="PTHR21022">
    <property type="entry name" value="PREPHENATE DEHYDRATASE P PROTEIN"/>
    <property type="match status" value="1"/>
</dbReference>
<dbReference type="EMBL" id="KN818223">
    <property type="protein sequence ID" value="KIL70735.1"/>
    <property type="molecule type" value="Genomic_DNA"/>
</dbReference>
<keyword evidence="9" id="KW-1185">Reference proteome</keyword>
<evidence type="ECO:0000256" key="4">
    <source>
        <dbReference type="ARBA" id="ARBA00023141"/>
    </source>
</evidence>
<sequence>MGDNIHTTLNVAVLGPLGTYTHEAAQSIFGSRVRYQYQRTITDVFDSFSGDIHVAVVPRENSLHGIVTETYDNLRSCNHGFITGEVVLKVQHCLVVRTGVALHDIKRVLSHEQALGQCQAFLKTYLPDAELVKTPSTASAARALLDEPSNCAAICSKSCASLFDGLEVLREGIQIEEANFTRFLILTKSREQSIRSQFGIDPCYKALLRIYANDEKAHNLTRIFDLLDTEMCLTQIDRRPKLNGAPFHDVYFAEVKKIDGTVDSQDEEYEWSAAVDKLVLSVGQAGYDAVALGIW</sequence>
<dbReference type="Proteomes" id="UP000054549">
    <property type="component" value="Unassembled WGS sequence"/>
</dbReference>
<dbReference type="InterPro" id="IPR001086">
    <property type="entry name" value="Preph_deHydtase"/>
</dbReference>
<evidence type="ECO:0000259" key="7">
    <source>
        <dbReference type="PROSITE" id="PS51171"/>
    </source>
</evidence>
<dbReference type="EC" id="4.2.1.51" evidence="2"/>
<comment type="pathway">
    <text evidence="1">Amino-acid biosynthesis; L-phenylalanine biosynthesis; phenylpyruvate from prephenate: step 1/1.</text>
</comment>
<dbReference type="Gene3D" id="3.40.190.10">
    <property type="entry name" value="Periplasmic binding protein-like II"/>
    <property type="match status" value="2"/>
</dbReference>
<organism evidence="8 9">
    <name type="scientific">Amanita muscaria (strain Koide BX008)</name>
    <dbReference type="NCBI Taxonomy" id="946122"/>
    <lineage>
        <taxon>Eukaryota</taxon>
        <taxon>Fungi</taxon>
        <taxon>Dikarya</taxon>
        <taxon>Basidiomycota</taxon>
        <taxon>Agaricomycotina</taxon>
        <taxon>Agaricomycetes</taxon>
        <taxon>Agaricomycetidae</taxon>
        <taxon>Agaricales</taxon>
        <taxon>Pluteineae</taxon>
        <taxon>Amanitaceae</taxon>
        <taxon>Amanita</taxon>
    </lineage>
</organism>
<dbReference type="PROSITE" id="PS51171">
    <property type="entry name" value="PREPHENATE_DEHYDR_3"/>
    <property type="match status" value="1"/>
</dbReference>
<dbReference type="STRING" id="946122.A0A0C2T4B3"/>
<dbReference type="GO" id="GO:0009094">
    <property type="term" value="P:L-phenylalanine biosynthetic process"/>
    <property type="evidence" value="ECO:0007669"/>
    <property type="project" value="UniProtKB-UniPathway"/>
</dbReference>
<dbReference type="FunCoup" id="A0A0C2T4B3">
    <property type="interactions" value="315"/>
</dbReference>
<evidence type="ECO:0000256" key="3">
    <source>
        <dbReference type="ARBA" id="ARBA00022605"/>
    </source>
</evidence>
<protein>
    <recommendedName>
        <fullName evidence="2">prephenate dehydratase</fullName>
        <ecNumber evidence="2">4.2.1.51</ecNumber>
    </recommendedName>
</protein>
<dbReference type="SUPFAM" id="SSF53850">
    <property type="entry name" value="Periplasmic binding protein-like II"/>
    <property type="match status" value="1"/>
</dbReference>
<accession>A0A0C2T4B3</accession>
<dbReference type="Pfam" id="PF00800">
    <property type="entry name" value="PDT"/>
    <property type="match status" value="1"/>
</dbReference>
<dbReference type="InParanoid" id="A0A0C2T4B3"/>
<keyword evidence="3" id="KW-0028">Amino-acid biosynthesis</keyword>
<dbReference type="HOGENOM" id="CLU_035008_5_0_1"/>
<proteinExistence type="predicted"/>
<dbReference type="PIRSF" id="PIRSF001500">
    <property type="entry name" value="Chor_mut_pdt_Ppr"/>
    <property type="match status" value="1"/>
</dbReference>
<gene>
    <name evidence="8" type="ORF">M378DRAFT_189349</name>
</gene>
<evidence type="ECO:0000313" key="8">
    <source>
        <dbReference type="EMBL" id="KIL70735.1"/>
    </source>
</evidence>
<name>A0A0C2T4B3_AMAMK</name>
<dbReference type="OrthoDB" id="983542at2759"/>
<keyword evidence="4" id="KW-0057">Aromatic amino acid biosynthesis</keyword>
<dbReference type="GO" id="GO:0004664">
    <property type="term" value="F:prephenate dehydratase activity"/>
    <property type="evidence" value="ECO:0007669"/>
    <property type="project" value="UniProtKB-EC"/>
</dbReference>
<evidence type="ECO:0000256" key="2">
    <source>
        <dbReference type="ARBA" id="ARBA00013147"/>
    </source>
</evidence>
<evidence type="ECO:0000313" key="9">
    <source>
        <dbReference type="Proteomes" id="UP000054549"/>
    </source>
</evidence>
<evidence type="ECO:0000256" key="5">
    <source>
        <dbReference type="ARBA" id="ARBA00023222"/>
    </source>
</evidence>
<keyword evidence="6" id="KW-0456">Lyase</keyword>
<dbReference type="CDD" id="cd13532">
    <property type="entry name" value="PBP2_PDT_like"/>
    <property type="match status" value="1"/>
</dbReference>
<dbReference type="InterPro" id="IPR008242">
    <property type="entry name" value="Chor_mutase/pphenate_deHydtase"/>
</dbReference>
<dbReference type="GO" id="GO:0005737">
    <property type="term" value="C:cytoplasm"/>
    <property type="evidence" value="ECO:0007669"/>
    <property type="project" value="TreeGrafter"/>
</dbReference>
<dbReference type="UniPathway" id="UPA00121">
    <property type="reaction ID" value="UER00345"/>
</dbReference>
<dbReference type="AlphaFoldDB" id="A0A0C2T4B3"/>
<feature type="domain" description="Prephenate dehydratase" evidence="7">
    <location>
        <begin position="10"/>
        <end position="188"/>
    </location>
</feature>
<evidence type="ECO:0000256" key="1">
    <source>
        <dbReference type="ARBA" id="ARBA00004741"/>
    </source>
</evidence>
<keyword evidence="5" id="KW-0584">Phenylalanine biosynthesis</keyword>